<feature type="compositionally biased region" description="Basic and acidic residues" evidence="1">
    <location>
        <begin position="287"/>
        <end position="299"/>
    </location>
</feature>
<evidence type="ECO:0000313" key="3">
    <source>
        <dbReference type="Proteomes" id="UP001432075"/>
    </source>
</evidence>
<feature type="compositionally biased region" description="Basic and acidic residues" evidence="1">
    <location>
        <begin position="258"/>
        <end position="267"/>
    </location>
</feature>
<dbReference type="EMBL" id="CP108058">
    <property type="protein sequence ID" value="WUO51180.1"/>
    <property type="molecule type" value="Genomic_DNA"/>
</dbReference>
<dbReference type="InterPro" id="IPR028994">
    <property type="entry name" value="Integrin_alpha_N"/>
</dbReference>
<reference evidence="2" key="1">
    <citation type="submission" date="2022-10" db="EMBL/GenBank/DDBJ databases">
        <title>The complete genomes of actinobacterial strains from the NBC collection.</title>
        <authorList>
            <person name="Joergensen T.S."/>
            <person name="Alvarez Arevalo M."/>
            <person name="Sterndorff E.B."/>
            <person name="Faurdal D."/>
            <person name="Vuksanovic O."/>
            <person name="Mourched A.-S."/>
            <person name="Charusanti P."/>
            <person name="Shaw S."/>
            <person name="Blin K."/>
            <person name="Weber T."/>
        </authorList>
    </citation>
    <scope>NUCLEOTIDE SEQUENCE</scope>
    <source>
        <strain evidence="2">NBC_00283</strain>
        <plasmid evidence="2">unnamed1</plasmid>
    </source>
</reference>
<proteinExistence type="predicted"/>
<dbReference type="SUPFAM" id="SSF69318">
    <property type="entry name" value="Integrin alpha N-terminal domain"/>
    <property type="match status" value="1"/>
</dbReference>
<dbReference type="NCBIfam" id="NF033679">
    <property type="entry name" value="DNRLRE_dom"/>
    <property type="match status" value="1"/>
</dbReference>
<dbReference type="Proteomes" id="UP001432075">
    <property type="component" value="Plasmid unnamed1"/>
</dbReference>
<keyword evidence="3" id="KW-1185">Reference proteome</keyword>
<feature type="region of interest" description="Disordered" evidence="1">
    <location>
        <begin position="258"/>
        <end position="299"/>
    </location>
</feature>
<accession>A0ABZ1RXG7</accession>
<evidence type="ECO:0000313" key="2">
    <source>
        <dbReference type="EMBL" id="WUO51180.1"/>
    </source>
</evidence>
<geneLocation type="plasmid" evidence="2 3">
    <name>unnamed1</name>
</geneLocation>
<feature type="compositionally biased region" description="Basic and acidic residues" evidence="1">
    <location>
        <begin position="43"/>
        <end position="59"/>
    </location>
</feature>
<name>A0ABZ1RXG7_9ACTN</name>
<feature type="region of interest" description="Disordered" evidence="1">
    <location>
        <begin position="25"/>
        <end position="60"/>
    </location>
</feature>
<dbReference type="RefSeq" id="WP_100582278.1">
    <property type="nucleotide sequence ID" value="NZ_CP108058.1"/>
</dbReference>
<keyword evidence="2" id="KW-0614">Plasmid</keyword>
<evidence type="ECO:0000256" key="1">
    <source>
        <dbReference type="SAM" id="MobiDB-lite"/>
    </source>
</evidence>
<sequence length="1061" mass="112338">MLAAVAVLATAALAVPLGIHLTSHDKGKPVVAKRPASPVEAPEASREAKKTGKDVEVTAERTANSTTWAKPDGQMKMRVHNNTVRAKVGGEWKAIDTTLERVEGGYAPKAVNNPLVFSPGTAKTAGTPKAAGASADGRASRAVDRTILNRPGVIPAAYQGPATGAPEPEWTELVRLSSEGHDVVVKWPGKLPAPVIDGPRALYENVRPDIDLLLTARDGGYGHVLIVHNKQAAADPLLSELNYRLSSPDLTFRMDPESKAVSARDSEGQEIAASPSPFMWDSAGETRATEGEKKEVSPLAKDHPALGLPALGGPQTDAHTGLADAELTADNTLKLIPDTRLINDADTVYPLLIDPPFTVRKHSWTLLYAKYPNSSFFNGQNFNDGTNEARVGYESDTSGLSRSVFNFYLDSRLHGATITKAQVRLLQTYSWSCNKYIFDVHGTPLATSSSTWKNSTGAAFWSRWIAAGETGHGWNSSCPDSWVGVNVLPMVQDAATNGWPSMSLGLRAKYEDSAKSWAKFLANGESAPYLDIEFNRPPEEPTQADMQTFPGGTCSIGTPVPSIGKSDLTFQAKSSDPDGNLKSIYIDIWRKSDGATVFANYLEPDSSGTVKVTIPWSSFTHNAQYSWAASAYDTDGAGSAGGPAGTNSRCTFTVDHVAPSSPALSSTDFPAPGPDGAEWSAGRFPAPGTVRFLGNGAKADEIREYQWSINRPTFDQKAAPSEGDTATAQVTPQNAGPNVIYARTVDKAGNVSAPSTYLFYVRPGDKLDSPGDVTGDAMPDILAVDASGNLLTYAGDNHGDVDASMPAATDAGRPVPDGYWKDTATGKSALIGHSTDWFPGDGITDLIARMPDGKLYAYPGDGSGRFDISRRMDILMPAGSPDPATFTQIITTEDVTGDKIADVFAVTDTGTLWALNGYTGASFSAAQQIGGTDWAKRDIIHVRDVSGDGVPDLVFRDDATPSRGLALRKGKPGAKGGVDLNSLASAGASNGGQDITYGTTSWNRATWPLLRGTPDVTGDGVPDFWVTNNDGSLFLYAGGTTSHGDRMMVGTGGWNTIASIG</sequence>
<gene>
    <name evidence="2" type="ORF">OHU17_35500</name>
</gene>
<protein>
    <submittedName>
        <fullName evidence="2">DNRLRE domain-containing protein</fullName>
    </submittedName>
</protein>
<organism evidence="2 3">
    <name type="scientific">Streptomyces goshikiensis</name>
    <dbReference type="NCBI Taxonomy" id="1942"/>
    <lineage>
        <taxon>Bacteria</taxon>
        <taxon>Bacillati</taxon>
        <taxon>Actinomycetota</taxon>
        <taxon>Actinomycetes</taxon>
        <taxon>Kitasatosporales</taxon>
        <taxon>Streptomycetaceae</taxon>
        <taxon>Streptomyces</taxon>
    </lineage>
</organism>